<proteinExistence type="predicted"/>
<organism evidence="2 3">
    <name type="scientific">Aspergillus heteromorphus CBS 117.55</name>
    <dbReference type="NCBI Taxonomy" id="1448321"/>
    <lineage>
        <taxon>Eukaryota</taxon>
        <taxon>Fungi</taxon>
        <taxon>Dikarya</taxon>
        <taxon>Ascomycota</taxon>
        <taxon>Pezizomycotina</taxon>
        <taxon>Eurotiomycetes</taxon>
        <taxon>Eurotiomycetidae</taxon>
        <taxon>Eurotiales</taxon>
        <taxon>Aspergillaceae</taxon>
        <taxon>Aspergillus</taxon>
        <taxon>Aspergillus subgen. Circumdati</taxon>
    </lineage>
</organism>
<feature type="compositionally biased region" description="Pro residues" evidence="1">
    <location>
        <begin position="67"/>
        <end position="76"/>
    </location>
</feature>
<gene>
    <name evidence="2" type="ORF">BO70DRAFT_402925</name>
</gene>
<feature type="non-terminal residue" evidence="2">
    <location>
        <position position="1"/>
    </location>
</feature>
<feature type="region of interest" description="Disordered" evidence="1">
    <location>
        <begin position="37"/>
        <end position="77"/>
    </location>
</feature>
<sequence length="153" mass="17639">PNSPIRFNTLLPHNLSYRLQSTSPSLLCFLPTNSTTIPTTTTTTTRRRRRRRRRRNNRHGNNLRPKPQLPLPPSYRPPHHPRPILIHAIRGNKQHPVPLGWVWVWVGDVDPGGGDGGGRWCWCWCLLFRHGDGDGDEDGEKQELTGMMYHCVR</sequence>
<keyword evidence="3" id="KW-1185">Reference proteome</keyword>
<dbReference type="VEuPathDB" id="FungiDB:BO70DRAFT_402925"/>
<protein>
    <submittedName>
        <fullName evidence="2">Uncharacterized protein</fullName>
    </submittedName>
</protein>
<feature type="compositionally biased region" description="Basic residues" evidence="1">
    <location>
        <begin position="45"/>
        <end position="58"/>
    </location>
</feature>
<dbReference type="Proteomes" id="UP000247233">
    <property type="component" value="Unassembled WGS sequence"/>
</dbReference>
<dbReference type="RefSeq" id="XP_025404423.1">
    <property type="nucleotide sequence ID" value="XM_025547025.1"/>
</dbReference>
<evidence type="ECO:0000313" key="2">
    <source>
        <dbReference type="EMBL" id="PWY92684.1"/>
    </source>
</evidence>
<dbReference type="AlphaFoldDB" id="A0A317X231"/>
<comment type="caution">
    <text evidence="2">The sequence shown here is derived from an EMBL/GenBank/DDBJ whole genome shotgun (WGS) entry which is preliminary data.</text>
</comment>
<dbReference type="EMBL" id="MSFL01000001">
    <property type="protein sequence ID" value="PWY92684.1"/>
    <property type="molecule type" value="Genomic_DNA"/>
</dbReference>
<dbReference type="GeneID" id="37069262"/>
<name>A0A317X231_9EURO</name>
<evidence type="ECO:0000256" key="1">
    <source>
        <dbReference type="SAM" id="MobiDB-lite"/>
    </source>
</evidence>
<evidence type="ECO:0000313" key="3">
    <source>
        <dbReference type="Proteomes" id="UP000247233"/>
    </source>
</evidence>
<accession>A0A317X231</accession>
<reference evidence="2 3" key="1">
    <citation type="submission" date="2016-12" db="EMBL/GenBank/DDBJ databases">
        <title>The genomes of Aspergillus section Nigri reveals drivers in fungal speciation.</title>
        <authorList>
            <consortium name="DOE Joint Genome Institute"/>
            <person name="Vesth T.C."/>
            <person name="Nybo J."/>
            <person name="Theobald S."/>
            <person name="Brandl J."/>
            <person name="Frisvad J.C."/>
            <person name="Nielsen K.F."/>
            <person name="Lyhne E.K."/>
            <person name="Kogle M.E."/>
            <person name="Kuo A."/>
            <person name="Riley R."/>
            <person name="Clum A."/>
            <person name="Nolan M."/>
            <person name="Lipzen A."/>
            <person name="Salamov A."/>
            <person name="Henrissat B."/>
            <person name="Wiebenga A."/>
            <person name="De Vries R.P."/>
            <person name="Grigoriev I.V."/>
            <person name="Mortensen U.H."/>
            <person name="Andersen M.R."/>
            <person name="Baker S.E."/>
        </authorList>
    </citation>
    <scope>NUCLEOTIDE SEQUENCE [LARGE SCALE GENOMIC DNA]</scope>
    <source>
        <strain evidence="2 3">CBS 117.55</strain>
    </source>
</reference>